<dbReference type="AlphaFoldDB" id="D4L2N6"/>
<name>D4L2N6_9FIRM</name>
<dbReference type="HOGENOM" id="CLU_025548_2_0_9"/>
<evidence type="ECO:0008006" key="3">
    <source>
        <dbReference type="Google" id="ProtNLM"/>
    </source>
</evidence>
<evidence type="ECO:0000313" key="2">
    <source>
        <dbReference type="Proteomes" id="UP000008953"/>
    </source>
</evidence>
<dbReference type="Proteomes" id="UP000008953">
    <property type="component" value="Chromosome"/>
</dbReference>
<sequence>MDQHEKKVALLKKYYSQIQTSDGFEIAENIASKKIDNAIKKFASGLDRKSIIGFYDITIVGSGKKGYLFTDTKVYYSDMFEKSEKIWYDDIDDVLLVDSGEKDCDKKLQFKMNDGTLITWDSIFLNKTPLYKFFKELLTMENKSVCYSGEKSVKHGKSKFFGSTAGGISSARYGVVNKLYDEEKFHGRQGHGFAAERANNLFDKITGHHAKIVGDDNVKNGADRVVDGVFIQSKYCQTGLACINECFDEKGNFRYLKNGKPMQIEVPSDKYDAAVEAMQEKIRKGKIPGVTDPDEAKNIVRKGHFTYEQAKNIAKAGSVESLTYDAVNGAIIATSAFGVTTIITLATNLWNGEDFENSLKIATFSGMKVGGTAFVTTIIASQLSKAGLNSALVGSSEAIVSFMGPKASAVLVNAFRSGSNIYGAAAMKSAAKLLRGNVITSSVTVVLLSSVDIANIFRGRISGKQLFKNLAGTATTVAGGTGGWLGGSAVGSMVFPGFGTIVGGLIGSVIGGAAAGKATDTVLGSFIEDDADEMIRIIQKEFEDLAQDYLLNQKEAEKSVDKLSNILDGKMLKDMYASSDRSEYARNLLIPIIENEVKNVNMLVR</sequence>
<reference evidence="1 2" key="1">
    <citation type="submission" date="2010-03" db="EMBL/GenBank/DDBJ databases">
        <title>The genome sequence of Roseburia intestinalis XB6B4.</title>
        <authorList>
            <consortium name="metaHIT consortium -- http://www.metahit.eu/"/>
            <person name="Pajon A."/>
            <person name="Turner K."/>
            <person name="Parkhill J."/>
            <person name="Bernalier A."/>
        </authorList>
    </citation>
    <scope>NUCLEOTIDE SEQUENCE [LARGE SCALE GENOMIC DNA]</scope>
    <source>
        <strain evidence="1 2">XB6B4</strain>
    </source>
</reference>
<dbReference type="PATRIC" id="fig|718255.3.peg.995"/>
<dbReference type="RefSeq" id="WP_015522099.1">
    <property type="nucleotide sequence ID" value="NC_021012.1"/>
</dbReference>
<reference evidence="1 2" key="2">
    <citation type="submission" date="2010-03" db="EMBL/GenBank/DDBJ databases">
        <authorList>
            <person name="Pajon A."/>
        </authorList>
    </citation>
    <scope>NUCLEOTIDE SEQUENCE [LARGE SCALE GENOMIC DNA]</scope>
    <source>
        <strain evidence="1 2">XB6B4</strain>
    </source>
</reference>
<organism evidence="1 2">
    <name type="scientific">Roseburia intestinalis XB6B4</name>
    <dbReference type="NCBI Taxonomy" id="718255"/>
    <lineage>
        <taxon>Bacteria</taxon>
        <taxon>Bacillati</taxon>
        <taxon>Bacillota</taxon>
        <taxon>Clostridia</taxon>
        <taxon>Lachnospirales</taxon>
        <taxon>Lachnospiraceae</taxon>
        <taxon>Roseburia</taxon>
    </lineage>
</organism>
<dbReference type="EMBL" id="FP929050">
    <property type="protein sequence ID" value="CBL13876.1"/>
    <property type="molecule type" value="Genomic_DNA"/>
</dbReference>
<dbReference type="KEGG" id="rix:RO1_36250"/>
<protein>
    <recommendedName>
        <fullName evidence="3">Inner membrane protein yeeR</fullName>
    </recommendedName>
</protein>
<proteinExistence type="predicted"/>
<evidence type="ECO:0000313" key="1">
    <source>
        <dbReference type="EMBL" id="CBL13876.1"/>
    </source>
</evidence>
<gene>
    <name evidence="1" type="ORF">RO1_36250</name>
</gene>
<accession>D4L2N6</accession>